<gene>
    <name evidence="8" type="ORF">HNAJ_LOCUS7517</name>
</gene>
<keyword evidence="5" id="KW-0206">Cytoskeleton</keyword>
<name>A0A0R3TK52_RODNA</name>
<dbReference type="Proteomes" id="UP000278807">
    <property type="component" value="Unassembled WGS sequence"/>
</dbReference>
<comment type="similarity">
    <text evidence="2">Belongs to the ODF2 family.</text>
</comment>
<evidence type="ECO:0000256" key="6">
    <source>
        <dbReference type="SAM" id="Coils"/>
    </source>
</evidence>
<evidence type="ECO:0000313" key="9">
    <source>
        <dbReference type="Proteomes" id="UP000278807"/>
    </source>
</evidence>
<dbReference type="GO" id="GO:1902017">
    <property type="term" value="P:regulation of cilium assembly"/>
    <property type="evidence" value="ECO:0007669"/>
    <property type="project" value="TreeGrafter"/>
</dbReference>
<dbReference type="PANTHER" id="PTHR23162">
    <property type="entry name" value="OUTER DENSE FIBER OF SPERM TAILS 2"/>
    <property type="match status" value="1"/>
</dbReference>
<dbReference type="OrthoDB" id="413404at2759"/>
<dbReference type="PANTHER" id="PTHR23162:SF10">
    <property type="entry name" value="FI13205P"/>
    <property type="match status" value="1"/>
</dbReference>
<evidence type="ECO:0000256" key="7">
    <source>
        <dbReference type="SAM" id="MobiDB-lite"/>
    </source>
</evidence>
<comment type="subcellular location">
    <subcellularLocation>
        <location evidence="1">Cytoplasm</location>
        <location evidence="1">Cytoskeleton</location>
        <location evidence="1">Microtubule organizing center</location>
        <location evidence="1">Centrosome</location>
    </subcellularLocation>
</comment>
<feature type="coiled-coil region" evidence="6">
    <location>
        <begin position="159"/>
        <end position="193"/>
    </location>
</feature>
<keyword evidence="9" id="KW-1185">Reference proteome</keyword>
<dbReference type="InterPro" id="IPR026099">
    <property type="entry name" value="Odf2-rel"/>
</dbReference>
<evidence type="ECO:0000256" key="3">
    <source>
        <dbReference type="ARBA" id="ARBA00022490"/>
    </source>
</evidence>
<proteinExistence type="inferred from homology"/>
<feature type="region of interest" description="Disordered" evidence="7">
    <location>
        <begin position="324"/>
        <end position="371"/>
    </location>
</feature>
<dbReference type="GO" id="GO:0005813">
    <property type="term" value="C:centrosome"/>
    <property type="evidence" value="ECO:0007669"/>
    <property type="project" value="UniProtKB-SubCell"/>
</dbReference>
<dbReference type="EMBL" id="UZAE01012070">
    <property type="protein sequence ID" value="VDO03377.1"/>
    <property type="molecule type" value="Genomic_DNA"/>
</dbReference>
<keyword evidence="4 6" id="KW-0175">Coiled coil</keyword>
<reference evidence="10" key="1">
    <citation type="submission" date="2017-02" db="UniProtKB">
        <authorList>
            <consortium name="WormBaseParasite"/>
        </authorList>
    </citation>
    <scope>IDENTIFICATION</scope>
</reference>
<dbReference type="STRING" id="102285.A0A0R3TK52"/>
<dbReference type="WBParaSite" id="HNAJ_0000752101-mRNA-1">
    <property type="protein sequence ID" value="HNAJ_0000752101-mRNA-1"/>
    <property type="gene ID" value="HNAJ_0000752101"/>
</dbReference>
<feature type="region of interest" description="Disordered" evidence="7">
    <location>
        <begin position="256"/>
        <end position="288"/>
    </location>
</feature>
<evidence type="ECO:0000256" key="2">
    <source>
        <dbReference type="ARBA" id="ARBA00009316"/>
    </source>
</evidence>
<feature type="compositionally biased region" description="Basic and acidic residues" evidence="7">
    <location>
        <begin position="262"/>
        <end position="288"/>
    </location>
</feature>
<accession>A0A0R3TK52</accession>
<evidence type="ECO:0000313" key="8">
    <source>
        <dbReference type="EMBL" id="VDO03377.1"/>
    </source>
</evidence>
<organism evidence="10">
    <name type="scientific">Rodentolepis nana</name>
    <name type="common">Dwarf tapeworm</name>
    <name type="synonym">Hymenolepis nana</name>
    <dbReference type="NCBI Taxonomy" id="102285"/>
    <lineage>
        <taxon>Eukaryota</taxon>
        <taxon>Metazoa</taxon>
        <taxon>Spiralia</taxon>
        <taxon>Lophotrochozoa</taxon>
        <taxon>Platyhelminthes</taxon>
        <taxon>Cestoda</taxon>
        <taxon>Eucestoda</taxon>
        <taxon>Cyclophyllidea</taxon>
        <taxon>Hymenolepididae</taxon>
        <taxon>Rodentolepis</taxon>
    </lineage>
</organism>
<dbReference type="AlphaFoldDB" id="A0A0R3TK52"/>
<sequence>MKDQANFKTEFPRFRSPCPTKDEIFRDYIKKEQMINRSPTFKYFSHVNSHWIPPPAKTTNAPKRTKSSKNVDVSRCRRSRSWSHSEEKIDKRDEEKPRNWTKFVNDIDRSIENLSHSVRGLLKNTENEKEEVRFEHTPVKDQPIYGRDSGVFRHSSIKEAVANGEIDRLTNELQQTREELHQSETRQASLEALKSHLQLQLRQRSAQCDRIVAQLQNSKSKTHQTVVKLTQQLADADARIQKLSKQHDLLKHAAKGQKKRAIKAEEEIARLRDQSDGKGRERNTDDTAKAIAYLEQDNKRLRELADIYEERLATTEKEVEKLRERLSQTSEKGLTVNDGLEKMSSNSTRPIPPIKTKSEPQGDLLTPSLPPLNKATEMELIVRDLQEKLAQSEASNKNLQAYLAFLKHSYTSIFDEDDGKKGVPASSAVVAMVAPEIHTPNDASPGLIE</sequence>
<feature type="region of interest" description="Disordered" evidence="7">
    <location>
        <begin position="53"/>
        <end position="95"/>
    </location>
</feature>
<feature type="coiled-coil region" evidence="6">
    <location>
        <begin position="375"/>
        <end position="402"/>
    </location>
</feature>
<keyword evidence="3" id="KW-0963">Cytoplasm</keyword>
<evidence type="ECO:0000256" key="1">
    <source>
        <dbReference type="ARBA" id="ARBA00004300"/>
    </source>
</evidence>
<evidence type="ECO:0000313" key="10">
    <source>
        <dbReference type="WBParaSite" id="HNAJ_0000752101-mRNA-1"/>
    </source>
</evidence>
<evidence type="ECO:0000256" key="4">
    <source>
        <dbReference type="ARBA" id="ARBA00023054"/>
    </source>
</evidence>
<protein>
    <submittedName>
        <fullName evidence="8 10">Uncharacterized protein</fullName>
    </submittedName>
</protein>
<feature type="compositionally biased region" description="Basic and acidic residues" evidence="7">
    <location>
        <begin position="83"/>
        <end position="95"/>
    </location>
</feature>
<evidence type="ECO:0000256" key="5">
    <source>
        <dbReference type="ARBA" id="ARBA00023212"/>
    </source>
</evidence>
<reference evidence="8 9" key="2">
    <citation type="submission" date="2018-11" db="EMBL/GenBank/DDBJ databases">
        <authorList>
            <consortium name="Pathogen Informatics"/>
        </authorList>
    </citation>
    <scope>NUCLEOTIDE SEQUENCE [LARGE SCALE GENOMIC DNA]</scope>
</reference>